<evidence type="ECO:0000313" key="3">
    <source>
        <dbReference type="EnsemblMetazoa" id="XP_016660893.1"/>
    </source>
</evidence>
<dbReference type="OrthoDB" id="8193595at2759"/>
<feature type="region of interest" description="Disordered" evidence="1">
    <location>
        <begin position="600"/>
        <end position="775"/>
    </location>
</feature>
<keyword evidence="2" id="KW-0732">Signal</keyword>
<feature type="region of interest" description="Disordered" evidence="1">
    <location>
        <begin position="451"/>
        <end position="536"/>
    </location>
</feature>
<dbReference type="RefSeq" id="XP_016660893.1">
    <property type="nucleotide sequence ID" value="XM_016805404.1"/>
</dbReference>
<feature type="compositionally biased region" description="Low complexity" evidence="1">
    <location>
        <begin position="714"/>
        <end position="725"/>
    </location>
</feature>
<organism evidence="3 4">
    <name type="scientific">Acyrthosiphon pisum</name>
    <name type="common">Pea aphid</name>
    <dbReference type="NCBI Taxonomy" id="7029"/>
    <lineage>
        <taxon>Eukaryota</taxon>
        <taxon>Metazoa</taxon>
        <taxon>Ecdysozoa</taxon>
        <taxon>Arthropoda</taxon>
        <taxon>Hexapoda</taxon>
        <taxon>Insecta</taxon>
        <taxon>Pterygota</taxon>
        <taxon>Neoptera</taxon>
        <taxon>Paraneoptera</taxon>
        <taxon>Hemiptera</taxon>
        <taxon>Sternorrhyncha</taxon>
        <taxon>Aphidomorpha</taxon>
        <taxon>Aphidoidea</taxon>
        <taxon>Aphididae</taxon>
        <taxon>Macrosiphini</taxon>
        <taxon>Acyrthosiphon</taxon>
    </lineage>
</organism>
<feature type="compositionally biased region" description="Polar residues" evidence="1">
    <location>
        <begin position="850"/>
        <end position="859"/>
    </location>
</feature>
<evidence type="ECO:0000256" key="2">
    <source>
        <dbReference type="SAM" id="SignalP"/>
    </source>
</evidence>
<sequence length="922" mass="104283">MSVRTSTCLISLSILLGFILFVKGEHFYLPKENNDFSNDLQDDWVPVSGIDKRSTRLNNGFSQVVHITPPVRYTNRPLNLQPAASNKIEVFAQPPPTILGSFSEFGHATIEAREPAHTLNFRPSYNFDRHYEETNDRRFQQNDFNEPEDQKPPAIVVFNAQQRHPQNYQKPPPPQPPPQFYQNFQFHNINNNPNNYNSNPNNYNNNPNNHNNNPNNYNNNPNNHNNNNNNHKSFGFKEPPIVQDPPKKLTPYYVPNDHIFPRPQGNNKQVYAEQRPKPYLVSPSDSIQQQPQQNKQQHQHHHHNHHQQQQQQLKQQQEQQQQQQYKSSTESEPSEYFQKYPGHVENQNLYPQISNFARPFEQTNGDQNVFIKPNQYVHNLNVGTEVRFGQEHGSQPTRPVTVDLSTAFTHPATRPFSKYQTPTPKNEELYRIFPVKEVNALPAFLPTPVTLGHQQPSDGRPKAPYFKDATVGGSSEYDAREEQDENESSEQYDILKSPTKPMLTSTSTTTTTTTTVAPKTTRKRKPTTTTTTTTTTAVPDDYDEYAVPNRQQLQLQEHQQDYRPRQQYQQHQDYETVIVPTTEASTTYAPVREERPVPVSVNKFKKKKPLPSSRPKEPYPAVEYENVPERVTLAPTTTTTTAATTTAATTTTTTASQPSASDAAAADARAKIKSKYGNGTRPRFSIKDYKTSTTTTSTTAPSTEKASFTVGRRTTTTASPTPTDPETVEQPGNTTARKSYKPRVRPNRYKAGTSTTTTTDEPQQQQQQDTTTERAYRSKYKPGKYYNRLRTSTDSAVAVVDEGSELVTATEPTRPAVYSAKRRTVPTIRTAAVQPATVAAAEEYNALRRSSSVSPLDENTSSEAMDAASSEDVDYVATTVAVTPAAPRHKYHTSYAADRPLLPIESFFQSSMASKRHHNEQR</sequence>
<feature type="compositionally biased region" description="Low complexity" evidence="1">
    <location>
        <begin position="753"/>
        <end position="770"/>
    </location>
</feature>
<dbReference type="KEGG" id="api:100571993"/>
<protein>
    <submittedName>
        <fullName evidence="3">Uncharacterized protein</fullName>
    </submittedName>
</protein>
<feature type="compositionally biased region" description="Low complexity" evidence="1">
    <location>
        <begin position="180"/>
        <end position="231"/>
    </location>
</feature>
<dbReference type="GeneID" id="100571993"/>
<feature type="signal peptide" evidence="2">
    <location>
        <begin position="1"/>
        <end position="24"/>
    </location>
</feature>
<evidence type="ECO:0000313" key="4">
    <source>
        <dbReference type="Proteomes" id="UP000007819"/>
    </source>
</evidence>
<reference evidence="4" key="1">
    <citation type="submission" date="2010-06" db="EMBL/GenBank/DDBJ databases">
        <authorList>
            <person name="Jiang H."/>
            <person name="Abraham K."/>
            <person name="Ali S."/>
            <person name="Alsbrooks S.L."/>
            <person name="Anim B.N."/>
            <person name="Anosike U.S."/>
            <person name="Attaway T."/>
            <person name="Bandaranaike D.P."/>
            <person name="Battles P.K."/>
            <person name="Bell S.N."/>
            <person name="Bell A.V."/>
            <person name="Beltran B."/>
            <person name="Bickham C."/>
            <person name="Bustamante Y."/>
            <person name="Caleb T."/>
            <person name="Canada A."/>
            <person name="Cardenas V."/>
            <person name="Carter K."/>
            <person name="Chacko J."/>
            <person name="Chandrabose M.N."/>
            <person name="Chavez D."/>
            <person name="Chavez A."/>
            <person name="Chen L."/>
            <person name="Chu H.-S."/>
            <person name="Claassen K.J."/>
            <person name="Cockrell R."/>
            <person name="Collins M."/>
            <person name="Cooper J.A."/>
            <person name="Cree A."/>
            <person name="Curry S.M."/>
            <person name="Da Y."/>
            <person name="Dao M.D."/>
            <person name="Das B."/>
            <person name="Davila M.-L."/>
            <person name="Davy-Carroll L."/>
            <person name="Denson S."/>
            <person name="Dinh H."/>
            <person name="Ebong V.E."/>
            <person name="Edwards J.R."/>
            <person name="Egan A."/>
            <person name="El-Daye J."/>
            <person name="Escobedo L."/>
            <person name="Fernandez S."/>
            <person name="Fernando P.R."/>
            <person name="Flagg N."/>
            <person name="Forbes L.D."/>
            <person name="Fowler R.G."/>
            <person name="Fu Q."/>
            <person name="Gabisi R.A."/>
            <person name="Ganer J."/>
            <person name="Garbino Pronczuk A."/>
            <person name="Garcia R.M."/>
            <person name="Garner T."/>
            <person name="Garrett T.E."/>
            <person name="Gonzalez D.A."/>
            <person name="Hamid H."/>
            <person name="Hawkins E.S."/>
            <person name="Hirani K."/>
            <person name="Hogues M.E."/>
            <person name="Hollins B."/>
            <person name="Hsiao C.-H."/>
            <person name="Jabil R."/>
            <person name="James M.L."/>
            <person name="Jhangiani S.N."/>
            <person name="Johnson B."/>
            <person name="Johnson Q."/>
            <person name="Joshi V."/>
            <person name="Kalu J.B."/>
            <person name="Kam C."/>
            <person name="Kashfia A."/>
            <person name="Keebler J."/>
            <person name="Kisamo H."/>
            <person name="Kovar C.L."/>
            <person name="Lago L.A."/>
            <person name="Lai C.-Y."/>
            <person name="Laidlaw J."/>
            <person name="Lara F."/>
            <person name="Le T.-K."/>
            <person name="Lee S.L."/>
            <person name="Legall F.H."/>
            <person name="Lemon S.J."/>
            <person name="Lewis L.R."/>
            <person name="Li B."/>
            <person name="Liu Y."/>
            <person name="Liu Y.-S."/>
            <person name="Lopez J."/>
            <person name="Lozado R.J."/>
            <person name="Lu J."/>
            <person name="Madu R.C."/>
            <person name="Maheshwari M."/>
            <person name="Maheshwari R."/>
            <person name="Malloy K."/>
            <person name="Martinez E."/>
            <person name="Mathew T."/>
            <person name="Mercado I.C."/>
            <person name="Mercado C."/>
            <person name="Meyer B."/>
            <person name="Montgomery K."/>
            <person name="Morgan M.B."/>
            <person name="Munidasa M."/>
            <person name="Nazareth L.V."/>
            <person name="Nelson J."/>
            <person name="Ng B.M."/>
            <person name="Nguyen N.B."/>
            <person name="Nguyen P.Q."/>
            <person name="Nguyen T."/>
            <person name="Obregon M."/>
            <person name="Okwuonu G.O."/>
            <person name="Onwere C.G."/>
            <person name="Orozco G."/>
            <person name="Parra A."/>
            <person name="Patel S."/>
            <person name="Patil S."/>
            <person name="Perez A."/>
            <person name="Perez Y."/>
            <person name="Pham C."/>
            <person name="Primus E.L."/>
            <person name="Pu L.-L."/>
            <person name="Puazo M."/>
            <person name="Qin X."/>
            <person name="Quiroz J.B."/>
            <person name="Reese J."/>
            <person name="Richards S."/>
            <person name="Rives C.M."/>
            <person name="Robberts R."/>
            <person name="Ruiz S.J."/>
            <person name="Ruiz M.J."/>
            <person name="Santibanez J."/>
            <person name="Schneider B.W."/>
            <person name="Sisson I."/>
            <person name="Smith M."/>
            <person name="Sodergren E."/>
            <person name="Song X.-Z."/>
            <person name="Song B.B."/>
            <person name="Summersgill H."/>
            <person name="Thelus R."/>
            <person name="Thornton R.D."/>
            <person name="Trejos Z.Y."/>
            <person name="Usmani K."/>
            <person name="Vattathil S."/>
            <person name="Villasana D."/>
            <person name="Walker D.L."/>
            <person name="Wang S."/>
            <person name="Wang K."/>
            <person name="White C.S."/>
            <person name="Williams A.C."/>
            <person name="Williamson J."/>
            <person name="Wilson K."/>
            <person name="Woghiren I.O."/>
            <person name="Woodworth J.R."/>
            <person name="Worley K.C."/>
            <person name="Wright R.A."/>
            <person name="Wu W."/>
            <person name="Young L."/>
            <person name="Zhang L."/>
            <person name="Zhang J."/>
            <person name="Zhu Y."/>
            <person name="Muzny D.M."/>
            <person name="Weinstock G."/>
            <person name="Gibbs R.A."/>
        </authorList>
    </citation>
    <scope>NUCLEOTIDE SEQUENCE [LARGE SCALE GENOMIC DNA]</scope>
    <source>
        <strain evidence="4">LSR1</strain>
    </source>
</reference>
<feature type="compositionally biased region" description="Acidic residues" evidence="1">
    <location>
        <begin position="479"/>
        <end position="490"/>
    </location>
</feature>
<feature type="compositionally biased region" description="Pro residues" evidence="1">
    <location>
        <begin position="170"/>
        <end position="179"/>
    </location>
</feature>
<feature type="region of interest" description="Disordered" evidence="1">
    <location>
        <begin position="165"/>
        <end position="266"/>
    </location>
</feature>
<feature type="compositionally biased region" description="Basic residues" evidence="1">
    <location>
        <begin position="297"/>
        <end position="306"/>
    </location>
</feature>
<reference evidence="3" key="2">
    <citation type="submission" date="2022-06" db="UniProtKB">
        <authorList>
            <consortium name="EnsemblMetazoa"/>
        </authorList>
    </citation>
    <scope>IDENTIFICATION</scope>
</reference>
<feature type="compositionally biased region" description="Low complexity" evidence="1">
    <location>
        <begin position="691"/>
        <end position="703"/>
    </location>
</feature>
<dbReference type="PANTHER" id="PTHR16021">
    <property type="entry name" value="MANSC DOMAIN CONTAINING PROTEIN 1"/>
    <property type="match status" value="1"/>
</dbReference>
<name>A0A8R2H8H0_ACYPI</name>
<evidence type="ECO:0000256" key="1">
    <source>
        <dbReference type="SAM" id="MobiDB-lite"/>
    </source>
</evidence>
<feature type="compositionally biased region" description="Low complexity" evidence="1">
    <location>
        <begin position="307"/>
        <end position="324"/>
    </location>
</feature>
<dbReference type="InterPro" id="IPR052660">
    <property type="entry name" value="Erythrocyte_Invasion_ImmMod"/>
</dbReference>
<dbReference type="RefSeq" id="XP_003245330.1">
    <property type="nucleotide sequence ID" value="XM_003245282.3"/>
</dbReference>
<feature type="region of interest" description="Disordered" evidence="1">
    <location>
        <begin position="279"/>
        <end position="335"/>
    </location>
</feature>
<feature type="compositionally biased region" description="Low complexity" evidence="1">
    <location>
        <begin position="634"/>
        <end position="667"/>
    </location>
</feature>
<feature type="compositionally biased region" description="Basic residues" evidence="1">
    <location>
        <begin position="738"/>
        <end position="748"/>
    </location>
</feature>
<dbReference type="EnsemblMetazoa" id="XM_016805404.2">
    <property type="protein sequence ID" value="XP_016660893.1"/>
    <property type="gene ID" value="LOC100571993"/>
</dbReference>
<dbReference type="OMA" id="YYKVSTP"/>
<dbReference type="Proteomes" id="UP000007819">
    <property type="component" value="Chromosome A1"/>
</dbReference>
<feature type="chain" id="PRO_5042775251" evidence="2">
    <location>
        <begin position="25"/>
        <end position="922"/>
    </location>
</feature>
<accession>A0A8R2H8H0</accession>
<dbReference type="EnsemblMetazoa" id="XM_003245282.4">
    <property type="protein sequence ID" value="XP_003245330.1"/>
    <property type="gene ID" value="LOC100571993"/>
</dbReference>
<dbReference type="AlphaFoldDB" id="A0A8R2H8H0"/>
<feature type="compositionally biased region" description="Low complexity" evidence="1">
    <location>
        <begin position="527"/>
        <end position="536"/>
    </location>
</feature>
<feature type="region of interest" description="Disordered" evidence="1">
    <location>
        <begin position="850"/>
        <end position="870"/>
    </location>
</feature>
<dbReference type="PANTHER" id="PTHR16021:SF13">
    <property type="entry name" value="ETS DOMAIN-CONTAINING PROTEIN-RELATED"/>
    <property type="match status" value="1"/>
</dbReference>
<keyword evidence="4" id="KW-1185">Reference proteome</keyword>
<feature type="compositionally biased region" description="Low complexity" evidence="1">
    <location>
        <begin position="504"/>
        <end position="519"/>
    </location>
</feature>
<proteinExistence type="predicted"/>